<accession>A0A0G1UIA2</accession>
<dbReference type="Gene3D" id="3.30.230.10">
    <property type="match status" value="1"/>
</dbReference>
<dbReference type="AlphaFoldDB" id="A0A0G1UIA2"/>
<dbReference type="Pfam" id="PF13541">
    <property type="entry name" value="ChlI"/>
    <property type="match status" value="1"/>
</dbReference>
<dbReference type="STRING" id="1618358.UX80_C0016G0022"/>
<name>A0A0G1UIA2_9BACT</name>
<reference evidence="1 2" key="1">
    <citation type="journal article" date="2015" name="Nature">
        <title>rRNA introns, odd ribosomes, and small enigmatic genomes across a large radiation of phyla.</title>
        <authorList>
            <person name="Brown C.T."/>
            <person name="Hug L.A."/>
            <person name="Thomas B.C."/>
            <person name="Sharon I."/>
            <person name="Castelle C.J."/>
            <person name="Singh A."/>
            <person name="Wilkins M.J."/>
            <person name="Williams K.H."/>
            <person name="Banfield J.F."/>
        </authorList>
    </citation>
    <scope>NUCLEOTIDE SEQUENCE [LARGE SCALE GENOMIC DNA]</scope>
</reference>
<organism evidence="1 2">
    <name type="scientific">Candidatus Amesbacteria bacterium GW2011_GWA2_47_11b</name>
    <dbReference type="NCBI Taxonomy" id="1618358"/>
    <lineage>
        <taxon>Bacteria</taxon>
        <taxon>Candidatus Amesiibacteriota</taxon>
    </lineage>
</organism>
<protein>
    <submittedName>
        <fullName evidence="1">Competence protein ComM-like protein</fullName>
    </submittedName>
</protein>
<sequence>MLARIRSVAHVGLVSVAIEVEVDVAEQGFPGFNIVGLAGKAVEEARERVKTAINNSGLDFPPKKITVNLAPADLPKDGGAYDLPIAVGILTASGQVPAAGGIYYGELSLDGTLRATKGVLLVGLFSKKGEIYVPVESANEAAVVEEVTVYPVRNLQELVDHLNGVKAIQPLNHLAILSLVEDAVVRQERGKLCWPGPCRGYCRH</sequence>
<dbReference type="Proteomes" id="UP000034307">
    <property type="component" value="Unassembled WGS sequence"/>
</dbReference>
<gene>
    <name evidence="1" type="ORF">UX80_C0016G0022</name>
</gene>
<dbReference type="InterPro" id="IPR020568">
    <property type="entry name" value="Ribosomal_Su5_D2-typ_SF"/>
</dbReference>
<dbReference type="PATRIC" id="fig|1618358.3.peg.709"/>
<comment type="caution">
    <text evidence="1">The sequence shown here is derived from an EMBL/GenBank/DDBJ whole genome shotgun (WGS) entry which is preliminary data.</text>
</comment>
<dbReference type="InterPro" id="IPR014721">
    <property type="entry name" value="Ribsml_uS5_D2-typ_fold_subgr"/>
</dbReference>
<dbReference type="SUPFAM" id="SSF54211">
    <property type="entry name" value="Ribosomal protein S5 domain 2-like"/>
    <property type="match status" value="1"/>
</dbReference>
<evidence type="ECO:0000313" key="1">
    <source>
        <dbReference type="EMBL" id="KKU57435.1"/>
    </source>
</evidence>
<proteinExistence type="predicted"/>
<evidence type="ECO:0000313" key="2">
    <source>
        <dbReference type="Proteomes" id="UP000034307"/>
    </source>
</evidence>
<dbReference type="EMBL" id="LCNO01000016">
    <property type="protein sequence ID" value="KKU57435.1"/>
    <property type="molecule type" value="Genomic_DNA"/>
</dbReference>